<dbReference type="VEuPathDB" id="TrichDB:TVAGG3_0925100"/>
<feature type="repeat" description="ANK" evidence="3">
    <location>
        <begin position="428"/>
        <end position="460"/>
    </location>
</feature>
<feature type="repeat" description="ANK" evidence="3">
    <location>
        <begin position="527"/>
        <end position="559"/>
    </location>
</feature>
<evidence type="ECO:0000313" key="5">
    <source>
        <dbReference type="EMBL" id="EAY14926.1"/>
    </source>
</evidence>
<feature type="repeat" description="ANK" evidence="3">
    <location>
        <begin position="262"/>
        <end position="294"/>
    </location>
</feature>
<dbReference type="VEuPathDB" id="TrichDB:TVAG_380360"/>
<gene>
    <name evidence="5" type="ORF">TVAG_380360</name>
</gene>
<keyword evidence="2 3" id="KW-0040">ANK repeat</keyword>
<dbReference type="OrthoDB" id="20872at2759"/>
<dbReference type="Pfam" id="PF11929">
    <property type="entry name" value="DUF3447"/>
    <property type="match status" value="1"/>
</dbReference>
<feature type="repeat" description="ANK" evidence="3">
    <location>
        <begin position="359"/>
        <end position="391"/>
    </location>
</feature>
<evidence type="ECO:0000256" key="2">
    <source>
        <dbReference type="ARBA" id="ARBA00023043"/>
    </source>
</evidence>
<dbReference type="RefSeq" id="XP_001327149.1">
    <property type="nucleotide sequence ID" value="XM_001327114.1"/>
</dbReference>
<dbReference type="PANTHER" id="PTHR24171:SF9">
    <property type="entry name" value="ANKYRIN REPEAT DOMAIN-CONTAINING PROTEIN 39"/>
    <property type="match status" value="1"/>
</dbReference>
<keyword evidence="6" id="KW-1185">Reference proteome</keyword>
<accession>A2DXH4</accession>
<dbReference type="InParanoid" id="A2DXH4"/>
<dbReference type="EMBL" id="DS113263">
    <property type="protein sequence ID" value="EAY14926.1"/>
    <property type="molecule type" value="Genomic_DNA"/>
</dbReference>
<dbReference type="Pfam" id="PF12796">
    <property type="entry name" value="Ank_2"/>
    <property type="match status" value="2"/>
</dbReference>
<evidence type="ECO:0000256" key="1">
    <source>
        <dbReference type="ARBA" id="ARBA00022737"/>
    </source>
</evidence>
<evidence type="ECO:0000259" key="4">
    <source>
        <dbReference type="Pfam" id="PF11929"/>
    </source>
</evidence>
<proteinExistence type="predicted"/>
<reference evidence="5" key="1">
    <citation type="submission" date="2006-10" db="EMBL/GenBank/DDBJ databases">
        <authorList>
            <person name="Amadeo P."/>
            <person name="Zhao Q."/>
            <person name="Wortman J."/>
            <person name="Fraser-Liggett C."/>
            <person name="Carlton J."/>
        </authorList>
    </citation>
    <scope>NUCLEOTIDE SEQUENCE</scope>
    <source>
        <strain evidence="5">G3</strain>
    </source>
</reference>
<reference evidence="5" key="2">
    <citation type="journal article" date="2007" name="Science">
        <title>Draft genome sequence of the sexually transmitted pathogen Trichomonas vaginalis.</title>
        <authorList>
            <person name="Carlton J.M."/>
            <person name="Hirt R.P."/>
            <person name="Silva J.C."/>
            <person name="Delcher A.L."/>
            <person name="Schatz M."/>
            <person name="Zhao Q."/>
            <person name="Wortman J.R."/>
            <person name="Bidwell S.L."/>
            <person name="Alsmark U.C.M."/>
            <person name="Besteiro S."/>
            <person name="Sicheritz-Ponten T."/>
            <person name="Noel C.J."/>
            <person name="Dacks J.B."/>
            <person name="Foster P.G."/>
            <person name="Simillion C."/>
            <person name="Van de Peer Y."/>
            <person name="Miranda-Saavedra D."/>
            <person name="Barton G.J."/>
            <person name="Westrop G.D."/>
            <person name="Mueller S."/>
            <person name="Dessi D."/>
            <person name="Fiori P.L."/>
            <person name="Ren Q."/>
            <person name="Paulsen I."/>
            <person name="Zhang H."/>
            <person name="Bastida-Corcuera F.D."/>
            <person name="Simoes-Barbosa A."/>
            <person name="Brown M.T."/>
            <person name="Hayes R.D."/>
            <person name="Mukherjee M."/>
            <person name="Okumura C.Y."/>
            <person name="Schneider R."/>
            <person name="Smith A.J."/>
            <person name="Vanacova S."/>
            <person name="Villalvazo M."/>
            <person name="Haas B.J."/>
            <person name="Pertea M."/>
            <person name="Feldblyum T.V."/>
            <person name="Utterback T.R."/>
            <person name="Shu C.L."/>
            <person name="Osoegawa K."/>
            <person name="de Jong P.J."/>
            <person name="Hrdy I."/>
            <person name="Horvathova L."/>
            <person name="Zubacova Z."/>
            <person name="Dolezal P."/>
            <person name="Malik S.B."/>
            <person name="Logsdon J.M. Jr."/>
            <person name="Henze K."/>
            <person name="Gupta A."/>
            <person name="Wang C.C."/>
            <person name="Dunne R.L."/>
            <person name="Upcroft J.A."/>
            <person name="Upcroft P."/>
            <person name="White O."/>
            <person name="Salzberg S.L."/>
            <person name="Tang P."/>
            <person name="Chiu C.-H."/>
            <person name="Lee Y.-S."/>
            <person name="Embley T.M."/>
            <person name="Coombs G.H."/>
            <person name="Mottram J.C."/>
            <person name="Tachezy J."/>
            <person name="Fraser-Liggett C.M."/>
            <person name="Johnson P.J."/>
        </authorList>
    </citation>
    <scope>NUCLEOTIDE SEQUENCE [LARGE SCALE GENOMIC DNA]</scope>
    <source>
        <strain evidence="5">G3</strain>
    </source>
</reference>
<feature type="domain" description="DUF3447" evidence="4">
    <location>
        <begin position="151"/>
        <end position="226"/>
    </location>
</feature>
<dbReference type="PROSITE" id="PS50088">
    <property type="entry name" value="ANK_REPEAT"/>
    <property type="match status" value="8"/>
</dbReference>
<dbReference type="Proteomes" id="UP000001542">
    <property type="component" value="Unassembled WGS sequence"/>
</dbReference>
<feature type="repeat" description="ANK" evidence="3">
    <location>
        <begin position="392"/>
        <end position="427"/>
    </location>
</feature>
<sequence length="588" mass="67738">MLTLIKNVLIIKYKMPVEQLLKSIFVAINYNFRSIKLYINIINNILSNYPISEPKAIILFNSVEKYNLQFIHNTDNIFHAEFTDDPFPKEDELLYFIIYDQIGKFKEYVTEHSLEDIDIFIPDISYISPIEACAYFGSINIFTFLHLSLDQEITEECLNLSFIGGNTDIINECMKEQDLNTKCLQYITQSHNNSFLEYIFNNEISEPDNYNYPAIIDSQNLKALIYLFNQDKDSIYPYCAALPHMLDILQSENFDFSKVSLMNRTALHYAARYHNKDAIEFLISKGIDVNETDDDESTALHLAIDDIETAKILLAHNADVNVENDNFLTPLQMAIQFENIEMVELLILHGANVNVKEDDNWTPLHEAANRNNKELVELLVSHGAEVNAQDVTGATPLIMSAFKTNPVNKEIIEYLHMHGAEINKRDYKGFTAIFCAIQRACKETIEYLLLNGAEINIKNFASEYPIHLAIEYNSKEVLELLINHGANINVKRKGGQTPLHFAIQRNKIDFVELFINHGARLNFKDKNGETPLHYAIKFRSLKSIQLLLSHGAKYNIKNHYNETALDYAENSLDVEIFNLFKPYQKQKK</sequence>
<dbReference type="InterPro" id="IPR002110">
    <property type="entry name" value="Ankyrin_rpt"/>
</dbReference>
<evidence type="ECO:0000256" key="3">
    <source>
        <dbReference type="PROSITE-ProRule" id="PRU00023"/>
    </source>
</evidence>
<dbReference type="Gene3D" id="1.25.40.20">
    <property type="entry name" value="Ankyrin repeat-containing domain"/>
    <property type="match status" value="3"/>
</dbReference>
<dbReference type="Pfam" id="PF13637">
    <property type="entry name" value="Ank_4"/>
    <property type="match status" value="2"/>
</dbReference>
<dbReference type="SUPFAM" id="SSF48403">
    <property type="entry name" value="Ankyrin repeat"/>
    <property type="match status" value="2"/>
</dbReference>
<dbReference type="STRING" id="5722.A2DXH4"/>
<dbReference type="PROSITE" id="PS50297">
    <property type="entry name" value="ANK_REP_REGION"/>
    <property type="match status" value="6"/>
</dbReference>
<dbReference type="AlphaFoldDB" id="A2DXH4"/>
<evidence type="ECO:0000313" key="6">
    <source>
        <dbReference type="Proteomes" id="UP000001542"/>
    </source>
</evidence>
<dbReference type="SMR" id="A2DXH4"/>
<dbReference type="InterPro" id="IPR020683">
    <property type="entry name" value="DUF3447"/>
</dbReference>
<feature type="repeat" description="ANK" evidence="3">
    <location>
        <begin position="326"/>
        <end position="358"/>
    </location>
</feature>
<feature type="repeat" description="ANK" evidence="3">
    <location>
        <begin position="461"/>
        <end position="493"/>
    </location>
</feature>
<dbReference type="SMART" id="SM00248">
    <property type="entry name" value="ANK"/>
    <property type="match status" value="9"/>
</dbReference>
<protein>
    <submittedName>
        <fullName evidence="5">Ankyrin repeat protein, putative</fullName>
    </submittedName>
</protein>
<dbReference type="InterPro" id="IPR036770">
    <property type="entry name" value="Ankyrin_rpt-contain_sf"/>
</dbReference>
<dbReference type="eggNOG" id="KOG4177">
    <property type="taxonomic scope" value="Eukaryota"/>
</dbReference>
<dbReference type="PRINTS" id="PR01415">
    <property type="entry name" value="ANKYRIN"/>
</dbReference>
<dbReference type="KEGG" id="tva:4772925"/>
<keyword evidence="1" id="KW-0677">Repeat</keyword>
<dbReference type="PANTHER" id="PTHR24171">
    <property type="entry name" value="ANKYRIN REPEAT DOMAIN-CONTAINING PROTEIN 39-RELATED"/>
    <property type="match status" value="1"/>
</dbReference>
<feature type="repeat" description="ANK" evidence="3">
    <location>
        <begin position="494"/>
        <end position="526"/>
    </location>
</feature>
<organism evidence="5 6">
    <name type="scientific">Trichomonas vaginalis (strain ATCC PRA-98 / G3)</name>
    <dbReference type="NCBI Taxonomy" id="412133"/>
    <lineage>
        <taxon>Eukaryota</taxon>
        <taxon>Metamonada</taxon>
        <taxon>Parabasalia</taxon>
        <taxon>Trichomonadida</taxon>
        <taxon>Trichomonadidae</taxon>
        <taxon>Trichomonas</taxon>
    </lineage>
</organism>
<name>A2DXH4_TRIV3</name>